<organism evidence="2 3">
    <name type="scientific">Penaeus vannamei</name>
    <name type="common">Whiteleg shrimp</name>
    <name type="synonym">Litopenaeus vannamei</name>
    <dbReference type="NCBI Taxonomy" id="6689"/>
    <lineage>
        <taxon>Eukaryota</taxon>
        <taxon>Metazoa</taxon>
        <taxon>Ecdysozoa</taxon>
        <taxon>Arthropoda</taxon>
        <taxon>Crustacea</taxon>
        <taxon>Multicrustacea</taxon>
        <taxon>Malacostraca</taxon>
        <taxon>Eumalacostraca</taxon>
        <taxon>Eucarida</taxon>
        <taxon>Decapoda</taxon>
        <taxon>Dendrobranchiata</taxon>
        <taxon>Penaeoidea</taxon>
        <taxon>Penaeidae</taxon>
        <taxon>Penaeus</taxon>
    </lineage>
</organism>
<dbReference type="Pfam" id="PF22913">
    <property type="entry name" value="NBAS_11th"/>
    <property type="match status" value="1"/>
</dbReference>
<accession>A0A423TVE0</accession>
<reference evidence="2 3" key="1">
    <citation type="submission" date="2018-04" db="EMBL/GenBank/DDBJ databases">
        <authorList>
            <person name="Zhang X."/>
            <person name="Yuan J."/>
            <person name="Li F."/>
            <person name="Xiang J."/>
        </authorList>
    </citation>
    <scope>NUCLEOTIDE SEQUENCE [LARGE SCALE GENOMIC DNA]</scope>
    <source>
        <tissue evidence="2">Muscle</tissue>
    </source>
</reference>
<dbReference type="Proteomes" id="UP000283509">
    <property type="component" value="Unassembled WGS sequence"/>
</dbReference>
<dbReference type="EMBL" id="QCYY01001123">
    <property type="protein sequence ID" value="ROT80415.1"/>
    <property type="molecule type" value="Genomic_DNA"/>
</dbReference>
<evidence type="ECO:0000313" key="2">
    <source>
        <dbReference type="EMBL" id="ROT80415.1"/>
    </source>
</evidence>
<dbReference type="OrthoDB" id="10306441at2759"/>
<keyword evidence="3" id="KW-1185">Reference proteome</keyword>
<dbReference type="AlphaFoldDB" id="A0A423TVE0"/>
<proteinExistence type="predicted"/>
<dbReference type="InterPro" id="IPR054751">
    <property type="entry name" value="NBAS_C"/>
</dbReference>
<gene>
    <name evidence="2" type="ORF">C7M84_000865</name>
</gene>
<name>A0A423TVE0_PENVA</name>
<evidence type="ECO:0000259" key="1">
    <source>
        <dbReference type="Pfam" id="PF22913"/>
    </source>
</evidence>
<sequence length="195" mass="22735">MEPDEPENNIPDEWWNYIWSPRFLQMKNSSNPEVKKYAYRLAKSDGSFDTLLGMGCMVLLEKSSLNVLEELLKGYPEDFSQNLGDLLIEAFRIILDFWRGSELQIGIDYDEVCEYDMMAVFEHILTQVPIYYQNGGNSVTNEEFLHELWILGTDVVVPDETRIKALELAEKYLTFDKRVKEMLETLRRGEVVSSE</sequence>
<protein>
    <recommendedName>
        <fullName evidence="1">NBAS subunit of NRZ tethering complex C-terminal domain-containing protein</fullName>
    </recommendedName>
</protein>
<reference evidence="2 3" key="2">
    <citation type="submission" date="2019-01" db="EMBL/GenBank/DDBJ databases">
        <title>The decoding of complex shrimp genome reveals the adaptation for benthos swimmer, frequently molting mechanism and breeding impact on genome.</title>
        <authorList>
            <person name="Sun Y."/>
            <person name="Gao Y."/>
            <person name="Yu Y."/>
        </authorList>
    </citation>
    <scope>NUCLEOTIDE SEQUENCE [LARGE SCALE GENOMIC DNA]</scope>
    <source>
        <tissue evidence="2">Muscle</tissue>
    </source>
</reference>
<feature type="domain" description="NBAS subunit of NRZ tethering complex C-terminal" evidence="1">
    <location>
        <begin position="56"/>
        <end position="173"/>
    </location>
</feature>
<comment type="caution">
    <text evidence="2">The sequence shown here is derived from an EMBL/GenBank/DDBJ whole genome shotgun (WGS) entry which is preliminary data.</text>
</comment>
<evidence type="ECO:0000313" key="3">
    <source>
        <dbReference type="Proteomes" id="UP000283509"/>
    </source>
</evidence>